<evidence type="ECO:0000313" key="2">
    <source>
        <dbReference type="Proteomes" id="UP000618733"/>
    </source>
</evidence>
<comment type="caution">
    <text evidence="1">The sequence shown here is derived from an EMBL/GenBank/DDBJ whole genome shotgun (WGS) entry which is preliminary data.</text>
</comment>
<dbReference type="AlphaFoldDB" id="A0A934QES4"/>
<organism evidence="1 2">
    <name type="scientific">Leucobacter edaphi</name>
    <dbReference type="NCBI Taxonomy" id="2796472"/>
    <lineage>
        <taxon>Bacteria</taxon>
        <taxon>Bacillati</taxon>
        <taxon>Actinomycetota</taxon>
        <taxon>Actinomycetes</taxon>
        <taxon>Micrococcales</taxon>
        <taxon>Microbacteriaceae</taxon>
        <taxon>Leucobacter</taxon>
    </lineage>
</organism>
<reference evidence="1" key="1">
    <citation type="submission" date="2020-12" db="EMBL/GenBank/DDBJ databases">
        <title>Leucobacter sp. CAS2, isolated from Chromium sludge.</title>
        <authorList>
            <person name="Xu Z."/>
        </authorList>
    </citation>
    <scope>NUCLEOTIDE SEQUENCE</scope>
    <source>
        <strain evidence="1">CSA2</strain>
    </source>
</reference>
<accession>A0A934QES4</accession>
<dbReference type="EMBL" id="JAEHOI010000007">
    <property type="protein sequence ID" value="MBK0422169.1"/>
    <property type="molecule type" value="Genomic_DNA"/>
</dbReference>
<keyword evidence="2" id="KW-1185">Reference proteome</keyword>
<protein>
    <submittedName>
        <fullName evidence="1">3-methyladenine DNA glycosylase</fullName>
    </submittedName>
</protein>
<name>A0A934QES4_9MICO</name>
<proteinExistence type="predicted"/>
<sequence>MPDKPGSSRSPRGWYGFERYPGTVPAVLPAVLEANSAGEARVPEHSWRDAARRHAERAAALTAGHRARRLRGERHPVEDFLWTYYSVKPNELARWHPGAGVFLEGAAEERGAWRHYRPSGRDAAVDLPTFFSRRGGTVDYVEQLLTATLAHPPRFGCFGLHEWAMVYRLTPEQIRHSQLELRIGHEATDRVVESNPISCTHFDAYRFFTPDAAPLNALRPTRDTQPELEQSACLHAGMDVYKWAAKLGPIVPGEVLLDAFVLARDIREVDMRASPYDVRAFRGASGDPLTPIPIETPDGKREYSALQRGFARRGDELRHRVLAAIGVARAALAAAAEAR</sequence>
<gene>
    <name evidence="1" type="ORF">JD292_08780</name>
</gene>
<dbReference type="Proteomes" id="UP000618733">
    <property type="component" value="Unassembled WGS sequence"/>
</dbReference>
<evidence type="ECO:0000313" key="1">
    <source>
        <dbReference type="EMBL" id="MBK0422169.1"/>
    </source>
</evidence>